<evidence type="ECO:0000313" key="3">
    <source>
        <dbReference type="Proteomes" id="UP000547879"/>
    </source>
</evidence>
<proteinExistence type="predicted"/>
<feature type="compositionally biased region" description="Basic and acidic residues" evidence="1">
    <location>
        <begin position="1"/>
        <end position="10"/>
    </location>
</feature>
<evidence type="ECO:0000313" key="2">
    <source>
        <dbReference type="EMBL" id="MBB6161045.1"/>
    </source>
</evidence>
<organism evidence="2 3">
    <name type="scientific">Rhizobium wenxiniae</name>
    <dbReference type="NCBI Taxonomy" id="1737357"/>
    <lineage>
        <taxon>Bacteria</taxon>
        <taxon>Pseudomonadati</taxon>
        <taxon>Pseudomonadota</taxon>
        <taxon>Alphaproteobacteria</taxon>
        <taxon>Hyphomicrobiales</taxon>
        <taxon>Rhizobiaceae</taxon>
        <taxon>Rhizobium/Agrobacterium group</taxon>
        <taxon>Rhizobium</taxon>
    </lineage>
</organism>
<dbReference type="Proteomes" id="UP000547879">
    <property type="component" value="Unassembled WGS sequence"/>
</dbReference>
<name>A0A7W9Y356_9HYPH</name>
<comment type="caution">
    <text evidence="2">The sequence shown here is derived from an EMBL/GenBank/DDBJ whole genome shotgun (WGS) entry which is preliminary data.</text>
</comment>
<keyword evidence="3" id="KW-1185">Reference proteome</keyword>
<sequence length="29" mass="3240">MQQPDHDTRPPRPYFSYAGSAHQLSAPLA</sequence>
<accession>A0A7W9Y356</accession>
<evidence type="ECO:0000256" key="1">
    <source>
        <dbReference type="SAM" id="MobiDB-lite"/>
    </source>
</evidence>
<reference evidence="2 3" key="1">
    <citation type="submission" date="2020-08" db="EMBL/GenBank/DDBJ databases">
        <title>Genomic Encyclopedia of Type Strains, Phase IV (KMG-IV): sequencing the most valuable type-strain genomes for metagenomic binning, comparative biology and taxonomic classification.</title>
        <authorList>
            <person name="Goeker M."/>
        </authorList>
    </citation>
    <scope>NUCLEOTIDE SEQUENCE [LARGE SCALE GENOMIC DNA]</scope>
    <source>
        <strain evidence="2 3">DSM 100734</strain>
    </source>
</reference>
<dbReference type="EMBL" id="JACHEG010000001">
    <property type="protein sequence ID" value="MBB6161045.1"/>
    <property type="molecule type" value="Genomic_DNA"/>
</dbReference>
<gene>
    <name evidence="2" type="ORF">HNQ72_000842</name>
</gene>
<protein>
    <submittedName>
        <fullName evidence="2">Uncharacterized protein</fullName>
    </submittedName>
</protein>
<feature type="region of interest" description="Disordered" evidence="1">
    <location>
        <begin position="1"/>
        <end position="29"/>
    </location>
</feature>
<dbReference type="AlphaFoldDB" id="A0A7W9Y356"/>